<dbReference type="Gene3D" id="1.20.1300.10">
    <property type="entry name" value="Fumarate reductase/succinate dehydrogenase, transmembrane subunit"/>
    <property type="match status" value="1"/>
</dbReference>
<keyword evidence="7" id="KW-0816">Tricarboxylic acid cycle</keyword>
<dbReference type="EMBL" id="JAGETV010000005">
    <property type="protein sequence ID" value="MBO1926875.1"/>
    <property type="molecule type" value="Genomic_DNA"/>
</dbReference>
<dbReference type="RefSeq" id="WP_208148313.1">
    <property type="nucleotide sequence ID" value="NZ_JAGETV010000005.1"/>
</dbReference>
<evidence type="ECO:0000256" key="5">
    <source>
        <dbReference type="ARBA" id="ARBA00019425"/>
    </source>
</evidence>
<keyword evidence="10" id="KW-0479">Metal-binding</keyword>
<evidence type="ECO:0000256" key="9">
    <source>
        <dbReference type="ARBA" id="ARBA00022692"/>
    </source>
</evidence>
<evidence type="ECO:0000256" key="7">
    <source>
        <dbReference type="ARBA" id="ARBA00022532"/>
    </source>
</evidence>
<evidence type="ECO:0000313" key="17">
    <source>
        <dbReference type="Proteomes" id="UP000664835"/>
    </source>
</evidence>
<reference evidence="16 17" key="1">
    <citation type="submission" date="2021-03" db="EMBL/GenBank/DDBJ databases">
        <title>Thiomicrorhabdus sp.nov.,novel sulfur-oxidizing bacteria isolated from coastal sediment.</title>
        <authorList>
            <person name="Liu X."/>
        </authorList>
    </citation>
    <scope>NUCLEOTIDE SEQUENCE [LARGE SCALE GENOMIC DNA]</scope>
    <source>
        <strain evidence="16 17">6S2-11</strain>
    </source>
</reference>
<evidence type="ECO:0000256" key="2">
    <source>
        <dbReference type="ARBA" id="ARBA00004050"/>
    </source>
</evidence>
<name>A0ABS3Q4W6_9GAMM</name>
<evidence type="ECO:0000256" key="11">
    <source>
        <dbReference type="ARBA" id="ARBA00022982"/>
    </source>
</evidence>
<gene>
    <name evidence="16" type="primary">sdhD</name>
    <name evidence="16" type="ORF">J3998_04740</name>
</gene>
<evidence type="ECO:0000256" key="13">
    <source>
        <dbReference type="ARBA" id="ARBA00023004"/>
    </source>
</evidence>
<feature type="transmembrane region" description="Helical" evidence="15">
    <location>
        <begin position="50"/>
        <end position="72"/>
    </location>
</feature>
<dbReference type="SUPFAM" id="SSF81343">
    <property type="entry name" value="Fumarate reductase respiratory complex transmembrane subunits"/>
    <property type="match status" value="1"/>
</dbReference>
<proteinExistence type="predicted"/>
<dbReference type="InterPro" id="IPR034804">
    <property type="entry name" value="SQR/QFR_C/D"/>
</dbReference>
<organism evidence="16 17">
    <name type="scientific">Thiomicrorhabdus marina</name>
    <dbReference type="NCBI Taxonomy" id="2818442"/>
    <lineage>
        <taxon>Bacteria</taxon>
        <taxon>Pseudomonadati</taxon>
        <taxon>Pseudomonadota</taxon>
        <taxon>Gammaproteobacteria</taxon>
        <taxon>Thiotrichales</taxon>
        <taxon>Piscirickettsiaceae</taxon>
        <taxon>Thiomicrorhabdus</taxon>
    </lineage>
</organism>
<evidence type="ECO:0000256" key="14">
    <source>
        <dbReference type="ARBA" id="ARBA00023136"/>
    </source>
</evidence>
<evidence type="ECO:0000256" key="12">
    <source>
        <dbReference type="ARBA" id="ARBA00022989"/>
    </source>
</evidence>
<evidence type="ECO:0000256" key="3">
    <source>
        <dbReference type="ARBA" id="ARBA00004141"/>
    </source>
</evidence>
<accession>A0ABS3Q4W6</accession>
<keyword evidence="12 15" id="KW-1133">Transmembrane helix</keyword>
<dbReference type="Proteomes" id="UP000664835">
    <property type="component" value="Unassembled WGS sequence"/>
</dbReference>
<keyword evidence="14 15" id="KW-0472">Membrane</keyword>
<evidence type="ECO:0000256" key="8">
    <source>
        <dbReference type="ARBA" id="ARBA00022617"/>
    </source>
</evidence>
<evidence type="ECO:0000256" key="1">
    <source>
        <dbReference type="ARBA" id="ARBA00001971"/>
    </source>
</evidence>
<keyword evidence="6" id="KW-0813">Transport</keyword>
<comment type="subcellular location">
    <subcellularLocation>
        <location evidence="3">Membrane</location>
        <topology evidence="3">Multi-pass membrane protein</topology>
    </subcellularLocation>
</comment>
<evidence type="ECO:0000256" key="15">
    <source>
        <dbReference type="SAM" id="Phobius"/>
    </source>
</evidence>
<dbReference type="NCBIfam" id="TIGR02968">
    <property type="entry name" value="succ_dehyd_anc"/>
    <property type="match status" value="1"/>
</dbReference>
<sequence>MITLRNLKGAQAHKWQRISAYYLLLYLPALAIYLASLSEYNSLADIVSNLYNSIFGIATVIAILFVFVHAWIGGRDILIDYMPRARTNFWLNSYFFFLILIALEFAFMVVSLNPYI</sequence>
<comment type="pathway">
    <text evidence="4">Carbohydrate metabolism; tricarboxylic acid cycle.</text>
</comment>
<evidence type="ECO:0000256" key="6">
    <source>
        <dbReference type="ARBA" id="ARBA00022448"/>
    </source>
</evidence>
<keyword evidence="13" id="KW-0408">Iron</keyword>
<protein>
    <recommendedName>
        <fullName evidence="5">Succinate dehydrogenase hydrophobic membrane anchor subunit</fullName>
    </recommendedName>
</protein>
<feature type="transmembrane region" description="Helical" evidence="15">
    <location>
        <begin position="20"/>
        <end position="38"/>
    </location>
</feature>
<feature type="transmembrane region" description="Helical" evidence="15">
    <location>
        <begin position="93"/>
        <end position="112"/>
    </location>
</feature>
<keyword evidence="17" id="KW-1185">Reference proteome</keyword>
<comment type="caution">
    <text evidence="16">The sequence shown here is derived from an EMBL/GenBank/DDBJ whole genome shotgun (WGS) entry which is preliminary data.</text>
</comment>
<evidence type="ECO:0000313" key="16">
    <source>
        <dbReference type="EMBL" id="MBO1926875.1"/>
    </source>
</evidence>
<keyword evidence="8" id="KW-0349">Heme</keyword>
<evidence type="ECO:0000256" key="10">
    <source>
        <dbReference type="ARBA" id="ARBA00022723"/>
    </source>
</evidence>
<dbReference type="InterPro" id="IPR014312">
    <property type="entry name" value="Succ_DH_anchor"/>
</dbReference>
<dbReference type="Pfam" id="PF01127">
    <property type="entry name" value="Sdh_cyt"/>
    <property type="match status" value="1"/>
</dbReference>
<keyword evidence="11" id="KW-0249">Electron transport</keyword>
<keyword evidence="9 15" id="KW-0812">Transmembrane</keyword>
<comment type="function">
    <text evidence="2">Membrane-anchoring subunit of succinate dehydrogenase (SDH).</text>
</comment>
<evidence type="ECO:0000256" key="4">
    <source>
        <dbReference type="ARBA" id="ARBA00005163"/>
    </source>
</evidence>
<dbReference type="InterPro" id="IPR000701">
    <property type="entry name" value="SuccDH_FuR_B_TM-su"/>
</dbReference>
<comment type="cofactor">
    <cofactor evidence="1">
        <name>heme</name>
        <dbReference type="ChEBI" id="CHEBI:30413"/>
    </cofactor>
</comment>